<accession>A0AAV0HQ98</accession>
<dbReference type="InterPro" id="IPR050665">
    <property type="entry name" value="Cytochrome_P450_Monooxygen"/>
</dbReference>
<dbReference type="FunFam" id="1.10.630.10:FF:000029">
    <property type="entry name" value="Cytochrome P450 734A1"/>
    <property type="match status" value="1"/>
</dbReference>
<keyword evidence="6 13" id="KW-1133">Transmembrane helix</keyword>
<keyword evidence="9 12" id="KW-0503">Monooxygenase</keyword>
<evidence type="ECO:0000313" key="14">
    <source>
        <dbReference type="EMBL" id="CAI0387486.1"/>
    </source>
</evidence>
<dbReference type="CDD" id="cd20642">
    <property type="entry name" value="CYP72"/>
    <property type="match status" value="1"/>
</dbReference>
<dbReference type="PANTHER" id="PTHR24282:SF94">
    <property type="entry name" value="CYTOCHROME P450 72C1"/>
    <property type="match status" value="1"/>
</dbReference>
<dbReference type="SUPFAM" id="SSF48264">
    <property type="entry name" value="Cytochrome P450"/>
    <property type="match status" value="1"/>
</dbReference>
<evidence type="ECO:0000256" key="13">
    <source>
        <dbReference type="SAM" id="Phobius"/>
    </source>
</evidence>
<dbReference type="Pfam" id="PF00067">
    <property type="entry name" value="p450"/>
    <property type="match status" value="1"/>
</dbReference>
<evidence type="ECO:0000256" key="1">
    <source>
        <dbReference type="ARBA" id="ARBA00004167"/>
    </source>
</evidence>
<comment type="similarity">
    <text evidence="2 12">Belongs to the cytochrome P450 family.</text>
</comment>
<evidence type="ECO:0000256" key="7">
    <source>
        <dbReference type="ARBA" id="ARBA00023002"/>
    </source>
</evidence>
<evidence type="ECO:0000256" key="4">
    <source>
        <dbReference type="ARBA" id="ARBA00022692"/>
    </source>
</evidence>
<keyword evidence="7 12" id="KW-0560">Oxidoreductase</keyword>
<keyword evidence="5 11" id="KW-0479">Metal-binding</keyword>
<comment type="subcellular location">
    <subcellularLocation>
        <location evidence="1">Membrane</location>
        <topology evidence="1">Single-pass membrane protein</topology>
    </subcellularLocation>
</comment>
<evidence type="ECO:0008006" key="16">
    <source>
        <dbReference type="Google" id="ProtNLM"/>
    </source>
</evidence>
<dbReference type="PRINTS" id="PR00463">
    <property type="entry name" value="EP450I"/>
</dbReference>
<organism evidence="14 15">
    <name type="scientific">Linum tenue</name>
    <dbReference type="NCBI Taxonomy" id="586396"/>
    <lineage>
        <taxon>Eukaryota</taxon>
        <taxon>Viridiplantae</taxon>
        <taxon>Streptophyta</taxon>
        <taxon>Embryophyta</taxon>
        <taxon>Tracheophyta</taxon>
        <taxon>Spermatophyta</taxon>
        <taxon>Magnoliopsida</taxon>
        <taxon>eudicotyledons</taxon>
        <taxon>Gunneridae</taxon>
        <taxon>Pentapetalae</taxon>
        <taxon>rosids</taxon>
        <taxon>fabids</taxon>
        <taxon>Malpighiales</taxon>
        <taxon>Linaceae</taxon>
        <taxon>Linum</taxon>
    </lineage>
</organism>
<dbReference type="Gene3D" id="1.10.630.10">
    <property type="entry name" value="Cytochrome P450"/>
    <property type="match status" value="1"/>
</dbReference>
<evidence type="ECO:0000256" key="2">
    <source>
        <dbReference type="ARBA" id="ARBA00010617"/>
    </source>
</evidence>
<evidence type="ECO:0000313" key="15">
    <source>
        <dbReference type="Proteomes" id="UP001154282"/>
    </source>
</evidence>
<evidence type="ECO:0000256" key="10">
    <source>
        <dbReference type="ARBA" id="ARBA00023136"/>
    </source>
</evidence>
<feature type="transmembrane region" description="Helical" evidence="13">
    <location>
        <begin position="32"/>
        <end position="56"/>
    </location>
</feature>
<dbReference type="PANTHER" id="PTHR24282">
    <property type="entry name" value="CYTOCHROME P450 FAMILY MEMBER"/>
    <property type="match status" value="1"/>
</dbReference>
<dbReference type="GO" id="GO:0016020">
    <property type="term" value="C:membrane"/>
    <property type="evidence" value="ECO:0007669"/>
    <property type="project" value="UniProtKB-SubCell"/>
</dbReference>
<dbReference type="InterPro" id="IPR001128">
    <property type="entry name" value="Cyt_P450"/>
</dbReference>
<evidence type="ECO:0000256" key="9">
    <source>
        <dbReference type="ARBA" id="ARBA00023033"/>
    </source>
</evidence>
<reference evidence="14" key="1">
    <citation type="submission" date="2022-08" db="EMBL/GenBank/DDBJ databases">
        <authorList>
            <person name="Gutierrez-Valencia J."/>
        </authorList>
    </citation>
    <scope>NUCLEOTIDE SEQUENCE</scope>
</reference>
<keyword evidence="8 11" id="KW-0408">Iron</keyword>
<gene>
    <name evidence="14" type="ORF">LITE_LOCUS5474</name>
</gene>
<keyword evidence="3 11" id="KW-0349">Heme</keyword>
<protein>
    <recommendedName>
        <fullName evidence="16">Cytochrome P450</fullName>
    </recommendedName>
</protein>
<dbReference type="InterPro" id="IPR036396">
    <property type="entry name" value="Cyt_P450_sf"/>
</dbReference>
<keyword evidence="10 13" id="KW-0472">Membrane</keyword>
<evidence type="ECO:0000256" key="11">
    <source>
        <dbReference type="PIRSR" id="PIRSR602401-1"/>
    </source>
</evidence>
<keyword evidence="4 13" id="KW-0812">Transmembrane</keyword>
<dbReference type="AlphaFoldDB" id="A0AAV0HQ98"/>
<evidence type="ECO:0000256" key="8">
    <source>
        <dbReference type="ARBA" id="ARBA00023004"/>
    </source>
</evidence>
<comment type="caution">
    <text evidence="14">The sequence shown here is derived from an EMBL/GenBank/DDBJ whole genome shotgun (WGS) entry which is preliminary data.</text>
</comment>
<evidence type="ECO:0000256" key="5">
    <source>
        <dbReference type="ARBA" id="ARBA00022723"/>
    </source>
</evidence>
<dbReference type="PROSITE" id="PS00086">
    <property type="entry name" value="CYTOCHROME_P450"/>
    <property type="match status" value="1"/>
</dbReference>
<dbReference type="GO" id="GO:0020037">
    <property type="term" value="F:heme binding"/>
    <property type="evidence" value="ECO:0007669"/>
    <property type="project" value="InterPro"/>
</dbReference>
<dbReference type="InterPro" id="IPR017972">
    <property type="entry name" value="Cyt_P450_CS"/>
</dbReference>
<dbReference type="Proteomes" id="UP001154282">
    <property type="component" value="Unassembled WGS sequence"/>
</dbReference>
<sequence>MQSAAHQIPTKIHILKSQTKHTPRNTIMVMDYHFLVFSSLAAIIYGALRVSYSIWWKPKSLERKLKQQGITGTSYKPLLGDMKDFIKHITESWSKPINLNHQIAGRVDPFTLNIVQKYGNVAMFWFGKTPKVIIKDPELIQEVLSNKLGHFGKPPLNPLILILARGLTVLEGEKWAKHRKIINPAFHLEKLKGMLPAFGLSCSNMIAQWNEMVGPQGTCEVDAWPELQKLTMDAISRAAFGSSYEQGKKIFQLQKELILLVMEAMQTLYIPGFRFLPTKKNLRRKTLDREITSTLRGIIEEKQNAMRAGESRTDDLLGLLLQSNEQNNQSESTSSKKGDHGLTIEEVIEECKVFYVAGQETTSSLLTWTMIVLAMHPDWQEKARQEVMQVCGKDEEPTFEALTHLKIVTMILNEVLRLYPPAIALYQHTYRETKIGNLSLPAGVDVTLPILLIHHDTQLWGNDADEFKPERFSEGVAKASSKHRLAFFPFGWGPRTCIGQQFAILEAKMALAMILHNFSFKLSPSYAHAPNTVMLLQPQHGAQLILHKL</sequence>
<proteinExistence type="inferred from homology"/>
<comment type="cofactor">
    <cofactor evidence="11">
        <name>heme</name>
        <dbReference type="ChEBI" id="CHEBI:30413"/>
    </cofactor>
</comment>
<name>A0AAV0HQ98_9ROSI</name>
<dbReference type="PRINTS" id="PR00385">
    <property type="entry name" value="P450"/>
</dbReference>
<dbReference type="GO" id="GO:0016705">
    <property type="term" value="F:oxidoreductase activity, acting on paired donors, with incorporation or reduction of molecular oxygen"/>
    <property type="evidence" value="ECO:0007669"/>
    <property type="project" value="InterPro"/>
</dbReference>
<evidence type="ECO:0000256" key="3">
    <source>
        <dbReference type="ARBA" id="ARBA00022617"/>
    </source>
</evidence>
<keyword evidence="15" id="KW-1185">Reference proteome</keyword>
<evidence type="ECO:0000256" key="12">
    <source>
        <dbReference type="RuleBase" id="RU000461"/>
    </source>
</evidence>
<dbReference type="InterPro" id="IPR002401">
    <property type="entry name" value="Cyt_P450_E_grp-I"/>
</dbReference>
<dbReference type="GO" id="GO:0005506">
    <property type="term" value="F:iron ion binding"/>
    <property type="evidence" value="ECO:0007669"/>
    <property type="project" value="InterPro"/>
</dbReference>
<dbReference type="EMBL" id="CAMGYJ010000002">
    <property type="protein sequence ID" value="CAI0387486.1"/>
    <property type="molecule type" value="Genomic_DNA"/>
</dbReference>
<dbReference type="GO" id="GO:0004497">
    <property type="term" value="F:monooxygenase activity"/>
    <property type="evidence" value="ECO:0007669"/>
    <property type="project" value="UniProtKB-KW"/>
</dbReference>
<evidence type="ECO:0000256" key="6">
    <source>
        <dbReference type="ARBA" id="ARBA00022989"/>
    </source>
</evidence>
<feature type="binding site" description="axial binding residue" evidence="11">
    <location>
        <position position="497"/>
    </location>
    <ligand>
        <name>heme</name>
        <dbReference type="ChEBI" id="CHEBI:30413"/>
    </ligand>
    <ligandPart>
        <name>Fe</name>
        <dbReference type="ChEBI" id="CHEBI:18248"/>
    </ligandPart>
</feature>